<evidence type="ECO:0000313" key="2">
    <source>
        <dbReference type="Proteomes" id="UP000243723"/>
    </source>
</evidence>
<dbReference type="Proteomes" id="UP000243723">
    <property type="component" value="Unassembled WGS sequence"/>
</dbReference>
<proteinExistence type="predicted"/>
<accession>A0A2P7ZU41</accession>
<sequence>MSISGTGTRSGVYVRDASHIFIFLSFRTTDSLMDAIIQCHAEDKESPNKASPNSTR</sequence>
<dbReference type="EMBL" id="NHZQ01000121">
    <property type="protein sequence ID" value="PSK51734.1"/>
    <property type="molecule type" value="Genomic_DNA"/>
</dbReference>
<reference evidence="1 2" key="1">
    <citation type="submission" date="2017-05" db="EMBL/GenBank/DDBJ databases">
        <title>Draft genome sequence of Elsinoe australis.</title>
        <authorList>
            <person name="Cheng Q."/>
        </authorList>
    </citation>
    <scope>NUCLEOTIDE SEQUENCE [LARGE SCALE GENOMIC DNA]</scope>
    <source>
        <strain evidence="1 2">NL1</strain>
    </source>
</reference>
<protein>
    <submittedName>
        <fullName evidence="1">Uncharacterized protein</fullName>
    </submittedName>
</protein>
<dbReference type="AlphaFoldDB" id="A0A2P7ZU41"/>
<name>A0A2P7ZU41_9PEZI</name>
<organism evidence="1 2">
    <name type="scientific">Elsinoe australis</name>
    <dbReference type="NCBI Taxonomy" id="40998"/>
    <lineage>
        <taxon>Eukaryota</taxon>
        <taxon>Fungi</taxon>
        <taxon>Dikarya</taxon>
        <taxon>Ascomycota</taxon>
        <taxon>Pezizomycotina</taxon>
        <taxon>Dothideomycetes</taxon>
        <taxon>Dothideomycetidae</taxon>
        <taxon>Myriangiales</taxon>
        <taxon>Elsinoaceae</taxon>
        <taxon>Elsinoe</taxon>
    </lineage>
</organism>
<gene>
    <name evidence="1" type="ORF">B9Z65_3001</name>
</gene>
<keyword evidence="2" id="KW-1185">Reference proteome</keyword>
<comment type="caution">
    <text evidence="1">The sequence shown here is derived from an EMBL/GenBank/DDBJ whole genome shotgun (WGS) entry which is preliminary data.</text>
</comment>
<evidence type="ECO:0000313" key="1">
    <source>
        <dbReference type="EMBL" id="PSK51734.1"/>
    </source>
</evidence>